<dbReference type="InterPro" id="IPR011009">
    <property type="entry name" value="Kinase-like_dom_sf"/>
</dbReference>
<evidence type="ECO:0000256" key="1">
    <source>
        <dbReference type="ARBA" id="ARBA00022527"/>
    </source>
</evidence>
<dbReference type="GO" id="GO:0004674">
    <property type="term" value="F:protein serine/threonine kinase activity"/>
    <property type="evidence" value="ECO:0007669"/>
    <property type="project" value="UniProtKB-KW"/>
</dbReference>
<dbReference type="OrthoDB" id="3437960at2759"/>
<evidence type="ECO:0000256" key="5">
    <source>
        <dbReference type="ARBA" id="ARBA00022840"/>
    </source>
</evidence>
<keyword evidence="5" id="KW-0067">ATP-binding</keyword>
<proteinExistence type="predicted"/>
<dbReference type="SUPFAM" id="SSF56112">
    <property type="entry name" value="Protein kinase-like (PK-like)"/>
    <property type="match status" value="1"/>
</dbReference>
<accession>A0A177AQN2</accession>
<dbReference type="InterPro" id="IPR000719">
    <property type="entry name" value="Prot_kinase_dom"/>
</dbReference>
<dbReference type="GO" id="GO:0005634">
    <property type="term" value="C:nucleus"/>
    <property type="evidence" value="ECO:0007669"/>
    <property type="project" value="TreeGrafter"/>
</dbReference>
<evidence type="ECO:0000313" key="8">
    <source>
        <dbReference type="Proteomes" id="UP000078046"/>
    </source>
</evidence>
<evidence type="ECO:0000313" key="7">
    <source>
        <dbReference type="EMBL" id="OAF64285.1"/>
    </source>
</evidence>
<keyword evidence="4" id="KW-0418">Kinase</keyword>
<reference evidence="7 8" key="1">
    <citation type="submission" date="2016-04" db="EMBL/GenBank/DDBJ databases">
        <title>The genome of Intoshia linei affirms orthonectids as highly simplified spiralians.</title>
        <authorList>
            <person name="Mikhailov K.V."/>
            <person name="Slusarev G.S."/>
            <person name="Nikitin M.A."/>
            <person name="Logacheva M.D."/>
            <person name="Penin A."/>
            <person name="Aleoshin V."/>
            <person name="Panchin Y.V."/>
        </authorList>
    </citation>
    <scope>NUCLEOTIDE SEQUENCE [LARGE SCALE GENOMIC DNA]</scope>
    <source>
        <strain evidence="7">Intl2013</strain>
        <tissue evidence="7">Whole animal</tissue>
    </source>
</reference>
<keyword evidence="2" id="KW-0808">Transferase</keyword>
<dbReference type="Gene3D" id="1.10.510.10">
    <property type="entry name" value="Transferase(Phosphotransferase) domain 1"/>
    <property type="match status" value="1"/>
</dbReference>
<evidence type="ECO:0000256" key="3">
    <source>
        <dbReference type="ARBA" id="ARBA00022741"/>
    </source>
</evidence>
<sequence>MTNDNDHRDHSIELTSQGAGTYWYLPPECFMFGKNPPKISSKVDVWSVGVIYYQCLIGKKPFGHYMSQNDILEQNVILKAKAVDFPNKPVISNEAKAFIRRCLVYDKDYRADVKTLFKDDYLRQNRSLKSVSKIQDISSNLIYDQM</sequence>
<dbReference type="PANTHER" id="PTHR22974">
    <property type="entry name" value="MIXED LINEAGE PROTEIN KINASE"/>
    <property type="match status" value="1"/>
</dbReference>
<protein>
    <recommendedName>
        <fullName evidence="6">Protein kinase domain-containing protein</fullName>
    </recommendedName>
</protein>
<comment type="caution">
    <text evidence="7">The sequence shown here is derived from an EMBL/GenBank/DDBJ whole genome shotgun (WGS) entry which is preliminary data.</text>
</comment>
<evidence type="ECO:0000256" key="2">
    <source>
        <dbReference type="ARBA" id="ARBA00022679"/>
    </source>
</evidence>
<dbReference type="GO" id="GO:0005524">
    <property type="term" value="F:ATP binding"/>
    <property type="evidence" value="ECO:0007669"/>
    <property type="project" value="UniProtKB-KW"/>
</dbReference>
<name>A0A177AQN2_9BILA</name>
<dbReference type="PROSITE" id="PS50011">
    <property type="entry name" value="PROTEIN_KINASE_DOM"/>
    <property type="match status" value="1"/>
</dbReference>
<gene>
    <name evidence="7" type="ORF">A3Q56_08012</name>
</gene>
<dbReference type="EMBL" id="LWCA01001959">
    <property type="protein sequence ID" value="OAF64285.1"/>
    <property type="molecule type" value="Genomic_DNA"/>
</dbReference>
<keyword evidence="8" id="KW-1185">Reference proteome</keyword>
<organism evidence="7 8">
    <name type="scientific">Intoshia linei</name>
    <dbReference type="NCBI Taxonomy" id="1819745"/>
    <lineage>
        <taxon>Eukaryota</taxon>
        <taxon>Metazoa</taxon>
        <taxon>Spiralia</taxon>
        <taxon>Lophotrochozoa</taxon>
        <taxon>Mesozoa</taxon>
        <taxon>Orthonectida</taxon>
        <taxon>Rhopaluridae</taxon>
        <taxon>Intoshia</taxon>
    </lineage>
</organism>
<dbReference type="PANTHER" id="PTHR22974:SF23">
    <property type="entry name" value="TOUSLED-LIKE KINASE, ISOFORM G"/>
    <property type="match status" value="1"/>
</dbReference>
<feature type="domain" description="Protein kinase" evidence="6">
    <location>
        <begin position="1"/>
        <end position="122"/>
    </location>
</feature>
<dbReference type="GO" id="GO:0007059">
    <property type="term" value="P:chromosome segregation"/>
    <property type="evidence" value="ECO:0007669"/>
    <property type="project" value="TreeGrafter"/>
</dbReference>
<dbReference type="Pfam" id="PF00069">
    <property type="entry name" value="Pkinase"/>
    <property type="match status" value="1"/>
</dbReference>
<keyword evidence="1" id="KW-0723">Serine/threonine-protein kinase</keyword>
<dbReference type="GO" id="GO:0035556">
    <property type="term" value="P:intracellular signal transduction"/>
    <property type="evidence" value="ECO:0007669"/>
    <property type="project" value="TreeGrafter"/>
</dbReference>
<evidence type="ECO:0000259" key="6">
    <source>
        <dbReference type="PROSITE" id="PS50011"/>
    </source>
</evidence>
<dbReference type="Proteomes" id="UP000078046">
    <property type="component" value="Unassembled WGS sequence"/>
</dbReference>
<evidence type="ECO:0000256" key="4">
    <source>
        <dbReference type="ARBA" id="ARBA00022777"/>
    </source>
</evidence>
<keyword evidence="3" id="KW-0547">Nucleotide-binding</keyword>
<dbReference type="AlphaFoldDB" id="A0A177AQN2"/>